<proteinExistence type="inferred from homology"/>
<dbReference type="GO" id="GO:0033743">
    <property type="term" value="F:peptide-methionine (R)-S-oxide reductase activity"/>
    <property type="evidence" value="ECO:0007669"/>
    <property type="project" value="UniProtKB-UniRule"/>
</dbReference>
<keyword evidence="4 6" id="KW-0560">Oxidoreductase</keyword>
<gene>
    <name evidence="6 8" type="primary">msrB</name>
    <name evidence="8" type="ORF">ENJ74_01655</name>
</gene>
<dbReference type="InterPro" id="IPR028427">
    <property type="entry name" value="Met_Sox_Rdtase_MsrB"/>
</dbReference>
<dbReference type="Pfam" id="PF01641">
    <property type="entry name" value="SelR"/>
    <property type="match status" value="1"/>
</dbReference>
<accession>A0A7V2WLU5</accession>
<dbReference type="PANTHER" id="PTHR10173">
    <property type="entry name" value="METHIONINE SULFOXIDE REDUCTASE"/>
    <property type="match status" value="1"/>
</dbReference>
<dbReference type="HAMAP" id="MF_01400">
    <property type="entry name" value="MsrB"/>
    <property type="match status" value="1"/>
</dbReference>
<evidence type="ECO:0000256" key="2">
    <source>
        <dbReference type="ARBA" id="ARBA00022723"/>
    </source>
</evidence>
<dbReference type="FunFam" id="2.170.150.20:FF:000001">
    <property type="entry name" value="Peptide methionine sulfoxide reductase MsrB"/>
    <property type="match status" value="1"/>
</dbReference>
<dbReference type="EC" id="1.8.4.12" evidence="6"/>
<dbReference type="GO" id="GO:0030091">
    <property type="term" value="P:protein repair"/>
    <property type="evidence" value="ECO:0007669"/>
    <property type="project" value="InterPro"/>
</dbReference>
<dbReference type="EMBL" id="DRNO01000112">
    <property type="protein sequence ID" value="HFC03554.1"/>
    <property type="molecule type" value="Genomic_DNA"/>
</dbReference>
<dbReference type="GO" id="GO:0008270">
    <property type="term" value="F:zinc ion binding"/>
    <property type="evidence" value="ECO:0007669"/>
    <property type="project" value="UniProtKB-UniRule"/>
</dbReference>
<dbReference type="SUPFAM" id="SSF51316">
    <property type="entry name" value="Mss4-like"/>
    <property type="match status" value="1"/>
</dbReference>
<dbReference type="InterPro" id="IPR011057">
    <property type="entry name" value="Mss4-like_sf"/>
</dbReference>
<name>A0A7V2WLU5_9BACT</name>
<evidence type="ECO:0000259" key="7">
    <source>
        <dbReference type="PROSITE" id="PS51790"/>
    </source>
</evidence>
<reference evidence="8" key="1">
    <citation type="journal article" date="2020" name="mSystems">
        <title>Genome- and Community-Level Interaction Insights into Carbon Utilization and Element Cycling Functions of Hydrothermarchaeota in Hydrothermal Sediment.</title>
        <authorList>
            <person name="Zhou Z."/>
            <person name="Liu Y."/>
            <person name="Xu W."/>
            <person name="Pan J."/>
            <person name="Luo Z.H."/>
            <person name="Li M."/>
        </authorList>
    </citation>
    <scope>NUCLEOTIDE SEQUENCE [LARGE SCALE GENOMIC DNA]</scope>
    <source>
        <strain evidence="8">HyVt-513</strain>
    </source>
</reference>
<dbReference type="NCBIfam" id="TIGR00357">
    <property type="entry name" value="peptide-methionine (R)-S-oxide reductase MsrB"/>
    <property type="match status" value="1"/>
</dbReference>
<protein>
    <recommendedName>
        <fullName evidence="6">Peptide methionine sulfoxide reductase MsrB</fullName>
        <ecNumber evidence="6">1.8.4.12</ecNumber>
    </recommendedName>
    <alternativeName>
        <fullName evidence="6">Peptide-methionine (R)-S-oxide reductase</fullName>
    </alternativeName>
</protein>
<dbReference type="Proteomes" id="UP000885722">
    <property type="component" value="Unassembled WGS sequence"/>
</dbReference>
<comment type="caution">
    <text evidence="8">The sequence shown here is derived from an EMBL/GenBank/DDBJ whole genome shotgun (WGS) entry which is preliminary data.</text>
</comment>
<evidence type="ECO:0000256" key="5">
    <source>
        <dbReference type="ARBA" id="ARBA00048488"/>
    </source>
</evidence>
<evidence type="ECO:0000256" key="3">
    <source>
        <dbReference type="ARBA" id="ARBA00022833"/>
    </source>
</evidence>
<dbReference type="GO" id="GO:0006979">
    <property type="term" value="P:response to oxidative stress"/>
    <property type="evidence" value="ECO:0007669"/>
    <property type="project" value="InterPro"/>
</dbReference>
<feature type="active site" description="Nucleophile" evidence="6">
    <location>
        <position position="119"/>
    </location>
</feature>
<dbReference type="AlphaFoldDB" id="A0A7V2WLU5"/>
<keyword evidence="2 6" id="KW-0479">Metal-binding</keyword>
<feature type="binding site" evidence="6">
    <location>
        <position position="47"/>
    </location>
    <ligand>
        <name>Zn(2+)</name>
        <dbReference type="ChEBI" id="CHEBI:29105"/>
    </ligand>
</feature>
<dbReference type="PROSITE" id="PS51790">
    <property type="entry name" value="MSRB"/>
    <property type="match status" value="1"/>
</dbReference>
<evidence type="ECO:0000313" key="8">
    <source>
        <dbReference type="EMBL" id="HFC03554.1"/>
    </source>
</evidence>
<evidence type="ECO:0000313" key="9">
    <source>
        <dbReference type="Proteomes" id="UP000885722"/>
    </source>
</evidence>
<dbReference type="PANTHER" id="PTHR10173:SF52">
    <property type="entry name" value="METHIONINE-R-SULFOXIDE REDUCTASE B1"/>
    <property type="match status" value="1"/>
</dbReference>
<sequence>MPICDVEREELKKRLSPLEYHVCCEQGTEPPFANAYWDNKRPGIYRCKCCQTPLFSSEDKFDSGTGWPSFTRPITPKAVTAHRDDSHGMIRTEVRCAGCGCHLGHLFPDGPAPTGERYCINSASLDFDPSESEKAL</sequence>
<dbReference type="InterPro" id="IPR002579">
    <property type="entry name" value="Met_Sox_Rdtase_MsrB_dom"/>
</dbReference>
<evidence type="ECO:0000256" key="6">
    <source>
        <dbReference type="HAMAP-Rule" id="MF_01400"/>
    </source>
</evidence>
<dbReference type="Gene3D" id="2.170.150.20">
    <property type="entry name" value="Peptide methionine sulfoxide reductase"/>
    <property type="match status" value="1"/>
</dbReference>
<feature type="binding site" evidence="6">
    <location>
        <position position="96"/>
    </location>
    <ligand>
        <name>Zn(2+)</name>
        <dbReference type="ChEBI" id="CHEBI:29105"/>
    </ligand>
</feature>
<organism evidence="8 9">
    <name type="scientific">Nitratifractor salsuginis</name>
    <dbReference type="NCBI Taxonomy" id="269261"/>
    <lineage>
        <taxon>Bacteria</taxon>
        <taxon>Pseudomonadati</taxon>
        <taxon>Campylobacterota</taxon>
        <taxon>Epsilonproteobacteria</taxon>
        <taxon>Campylobacterales</taxon>
        <taxon>Sulfurovaceae</taxon>
        <taxon>Nitratifractor</taxon>
    </lineage>
</organism>
<feature type="binding site" evidence="6">
    <location>
        <position position="50"/>
    </location>
    <ligand>
        <name>Zn(2+)</name>
        <dbReference type="ChEBI" id="CHEBI:29105"/>
    </ligand>
</feature>
<feature type="domain" description="MsrB" evidence="7">
    <location>
        <begin position="8"/>
        <end position="130"/>
    </location>
</feature>
<comment type="similarity">
    <text evidence="1 6">Belongs to the MsrB Met sulfoxide reductase family.</text>
</comment>
<keyword evidence="3 6" id="KW-0862">Zinc</keyword>
<evidence type="ECO:0000256" key="1">
    <source>
        <dbReference type="ARBA" id="ARBA00007174"/>
    </source>
</evidence>
<feature type="binding site" evidence="6">
    <location>
        <position position="99"/>
    </location>
    <ligand>
        <name>Zn(2+)</name>
        <dbReference type="ChEBI" id="CHEBI:29105"/>
    </ligand>
</feature>
<evidence type="ECO:0000256" key="4">
    <source>
        <dbReference type="ARBA" id="ARBA00023002"/>
    </source>
</evidence>
<comment type="catalytic activity">
    <reaction evidence="5 6">
        <text>L-methionyl-[protein] + [thioredoxin]-disulfide + H2O = L-methionyl-(R)-S-oxide-[protein] + [thioredoxin]-dithiol</text>
        <dbReference type="Rhea" id="RHEA:24164"/>
        <dbReference type="Rhea" id="RHEA-COMP:10698"/>
        <dbReference type="Rhea" id="RHEA-COMP:10700"/>
        <dbReference type="Rhea" id="RHEA-COMP:12313"/>
        <dbReference type="Rhea" id="RHEA-COMP:12314"/>
        <dbReference type="ChEBI" id="CHEBI:15377"/>
        <dbReference type="ChEBI" id="CHEBI:16044"/>
        <dbReference type="ChEBI" id="CHEBI:29950"/>
        <dbReference type="ChEBI" id="CHEBI:45764"/>
        <dbReference type="ChEBI" id="CHEBI:50058"/>
        <dbReference type="EC" id="1.8.4.12"/>
    </reaction>
</comment>
<comment type="cofactor">
    <cofactor evidence="6">
        <name>Zn(2+)</name>
        <dbReference type="ChEBI" id="CHEBI:29105"/>
    </cofactor>
    <text evidence="6">Binds 1 zinc ion per subunit. The zinc ion is important for the structural integrity of the protein.</text>
</comment>
<dbReference type="GO" id="GO:0005737">
    <property type="term" value="C:cytoplasm"/>
    <property type="evidence" value="ECO:0007669"/>
    <property type="project" value="TreeGrafter"/>
</dbReference>